<name>A0A9N9I2A7_FUNMO</name>
<sequence>HFVFELDWTSFGPKSNSPLLGIGQVPMPTLIVGGKELIIGIRFSVVEDNMVGNFELGWFDRRILRSLERNTSYWVFGKNIKCSKKGAINYHWNFVRR</sequence>
<organism evidence="1 2">
    <name type="scientific">Funneliformis mosseae</name>
    <name type="common">Endomycorrhizal fungus</name>
    <name type="synonym">Glomus mosseae</name>
    <dbReference type="NCBI Taxonomy" id="27381"/>
    <lineage>
        <taxon>Eukaryota</taxon>
        <taxon>Fungi</taxon>
        <taxon>Fungi incertae sedis</taxon>
        <taxon>Mucoromycota</taxon>
        <taxon>Glomeromycotina</taxon>
        <taxon>Glomeromycetes</taxon>
        <taxon>Glomerales</taxon>
        <taxon>Glomeraceae</taxon>
        <taxon>Funneliformis</taxon>
    </lineage>
</organism>
<gene>
    <name evidence="1" type="ORF">FMOSSE_LOCUS14723</name>
</gene>
<evidence type="ECO:0000313" key="2">
    <source>
        <dbReference type="Proteomes" id="UP000789375"/>
    </source>
</evidence>
<accession>A0A9N9I2A7</accession>
<keyword evidence="2" id="KW-1185">Reference proteome</keyword>
<reference evidence="1" key="1">
    <citation type="submission" date="2021-06" db="EMBL/GenBank/DDBJ databases">
        <authorList>
            <person name="Kallberg Y."/>
            <person name="Tangrot J."/>
            <person name="Rosling A."/>
        </authorList>
    </citation>
    <scope>NUCLEOTIDE SEQUENCE</scope>
    <source>
        <strain evidence="1">87-6 pot B 2015</strain>
    </source>
</reference>
<dbReference type="Proteomes" id="UP000789375">
    <property type="component" value="Unassembled WGS sequence"/>
</dbReference>
<comment type="caution">
    <text evidence="1">The sequence shown here is derived from an EMBL/GenBank/DDBJ whole genome shotgun (WGS) entry which is preliminary data.</text>
</comment>
<protein>
    <submittedName>
        <fullName evidence="1">8963_t:CDS:1</fullName>
    </submittedName>
</protein>
<proteinExistence type="predicted"/>
<dbReference type="EMBL" id="CAJVPP010012295">
    <property type="protein sequence ID" value="CAG8717217.1"/>
    <property type="molecule type" value="Genomic_DNA"/>
</dbReference>
<feature type="non-terminal residue" evidence="1">
    <location>
        <position position="97"/>
    </location>
</feature>
<dbReference type="AlphaFoldDB" id="A0A9N9I2A7"/>
<evidence type="ECO:0000313" key="1">
    <source>
        <dbReference type="EMBL" id="CAG8717217.1"/>
    </source>
</evidence>